<evidence type="ECO:0000256" key="1">
    <source>
        <dbReference type="SAM" id="MobiDB-lite"/>
    </source>
</evidence>
<dbReference type="PANTHER" id="PTHR35046">
    <property type="entry name" value="ZINC KNUCKLE (CCHC-TYPE) FAMILY PROTEIN"/>
    <property type="match status" value="1"/>
</dbReference>
<evidence type="ECO:0000313" key="3">
    <source>
        <dbReference type="Proteomes" id="UP000235145"/>
    </source>
</evidence>
<dbReference type="AlphaFoldDB" id="A0A9R1UKP3"/>
<name>A0A9R1UKP3_LACSA</name>
<dbReference type="PANTHER" id="PTHR35046:SF21">
    <property type="entry name" value="RETROTRANSPOSON GAG DOMAIN-CONTAINING PROTEIN-RELATED"/>
    <property type="match status" value="1"/>
</dbReference>
<accession>A0A9R1UKP3</accession>
<dbReference type="EMBL" id="NBSK02000008">
    <property type="protein sequence ID" value="KAJ0189260.1"/>
    <property type="molecule type" value="Genomic_DNA"/>
</dbReference>
<reference evidence="2 3" key="1">
    <citation type="journal article" date="2017" name="Nat. Commun.">
        <title>Genome assembly with in vitro proximity ligation data and whole-genome triplication in lettuce.</title>
        <authorList>
            <person name="Reyes-Chin-Wo S."/>
            <person name="Wang Z."/>
            <person name="Yang X."/>
            <person name="Kozik A."/>
            <person name="Arikit S."/>
            <person name="Song C."/>
            <person name="Xia L."/>
            <person name="Froenicke L."/>
            <person name="Lavelle D.O."/>
            <person name="Truco M.J."/>
            <person name="Xia R."/>
            <person name="Zhu S."/>
            <person name="Xu C."/>
            <person name="Xu H."/>
            <person name="Xu X."/>
            <person name="Cox K."/>
            <person name="Korf I."/>
            <person name="Meyers B.C."/>
            <person name="Michelmore R.W."/>
        </authorList>
    </citation>
    <scope>NUCLEOTIDE SEQUENCE [LARGE SCALE GENOMIC DNA]</scope>
    <source>
        <strain evidence="3">cv. Salinas</strain>
        <tissue evidence="2">Seedlings</tissue>
    </source>
</reference>
<feature type="compositionally biased region" description="Low complexity" evidence="1">
    <location>
        <begin position="97"/>
        <end position="117"/>
    </location>
</feature>
<feature type="compositionally biased region" description="Polar residues" evidence="1">
    <location>
        <begin position="118"/>
        <end position="129"/>
    </location>
</feature>
<dbReference type="InterPro" id="IPR021109">
    <property type="entry name" value="Peptidase_aspartic_dom_sf"/>
</dbReference>
<dbReference type="Proteomes" id="UP000235145">
    <property type="component" value="Unassembled WGS sequence"/>
</dbReference>
<sequence>MWCDQLLITRHRNGERPTKTWDEMKRVIRRRLKEGSKCVDDYFKEMDVMMVRANDKEGPEVTMPKFLNGLNLEICDHVEMHHYVEIKDMVHMASTSKISENTPTSSSSNSKSYPKTINTSKGKPNSSTLRNRDIKYFKCQGRGHIVSQCPNKFTTVIQQNGEIETNELDFIFSSKDSTVMMKRWLFKGDDTQRDNIFHTRCYVQGKVCSVIIDGGSCTNVASTSMVKKLGLPMMKHQKPYELQWLNNKGEVQVTK</sequence>
<keyword evidence="3" id="KW-1185">Reference proteome</keyword>
<comment type="caution">
    <text evidence="2">The sequence shown here is derived from an EMBL/GenBank/DDBJ whole genome shotgun (WGS) entry which is preliminary data.</text>
</comment>
<gene>
    <name evidence="2" type="ORF">LSAT_V11C800446330</name>
</gene>
<dbReference type="CDD" id="cd00303">
    <property type="entry name" value="retropepsin_like"/>
    <property type="match status" value="1"/>
</dbReference>
<proteinExistence type="predicted"/>
<dbReference type="Gene3D" id="2.40.70.10">
    <property type="entry name" value="Acid Proteases"/>
    <property type="match status" value="1"/>
</dbReference>
<evidence type="ECO:0000313" key="2">
    <source>
        <dbReference type="EMBL" id="KAJ0189260.1"/>
    </source>
</evidence>
<evidence type="ECO:0008006" key="4">
    <source>
        <dbReference type="Google" id="ProtNLM"/>
    </source>
</evidence>
<protein>
    <recommendedName>
        <fullName evidence="4">Retrotransposon gag domain-containing protein</fullName>
    </recommendedName>
</protein>
<organism evidence="2 3">
    <name type="scientific">Lactuca sativa</name>
    <name type="common">Garden lettuce</name>
    <dbReference type="NCBI Taxonomy" id="4236"/>
    <lineage>
        <taxon>Eukaryota</taxon>
        <taxon>Viridiplantae</taxon>
        <taxon>Streptophyta</taxon>
        <taxon>Embryophyta</taxon>
        <taxon>Tracheophyta</taxon>
        <taxon>Spermatophyta</taxon>
        <taxon>Magnoliopsida</taxon>
        <taxon>eudicotyledons</taxon>
        <taxon>Gunneridae</taxon>
        <taxon>Pentapetalae</taxon>
        <taxon>asterids</taxon>
        <taxon>campanulids</taxon>
        <taxon>Asterales</taxon>
        <taxon>Asteraceae</taxon>
        <taxon>Cichorioideae</taxon>
        <taxon>Cichorieae</taxon>
        <taxon>Lactucinae</taxon>
        <taxon>Lactuca</taxon>
    </lineage>
</organism>
<feature type="region of interest" description="Disordered" evidence="1">
    <location>
        <begin position="97"/>
        <end position="129"/>
    </location>
</feature>